<evidence type="ECO:0000313" key="3">
    <source>
        <dbReference type="EnsemblMetazoa" id="ASIC008507-PA"/>
    </source>
</evidence>
<accession>A0A084VSL6</accession>
<feature type="region of interest" description="Disordered" evidence="1">
    <location>
        <begin position="1"/>
        <end position="36"/>
    </location>
</feature>
<sequence>MIPRYLPTTNPAPHPIPSAAPSTPSGSLSHGARASVAEEKGSPINILIIAISAQTTDAIYHHNHQHTTLTSPTTTMTVIVWREFIYCFSAKRGGVQNVMLGSHYKLFAELSSLRQRRSSD</sequence>
<name>A0A084VSL6_ANOSI</name>
<gene>
    <name evidence="2" type="ORF">ZHAS_00008507</name>
</gene>
<reference evidence="2 4" key="1">
    <citation type="journal article" date="2014" name="BMC Genomics">
        <title>Genome sequence of Anopheles sinensis provides insight into genetics basis of mosquito competence for malaria parasites.</title>
        <authorList>
            <person name="Zhou D."/>
            <person name="Zhang D."/>
            <person name="Ding G."/>
            <person name="Shi L."/>
            <person name="Hou Q."/>
            <person name="Ye Y."/>
            <person name="Xu Y."/>
            <person name="Zhou H."/>
            <person name="Xiong C."/>
            <person name="Li S."/>
            <person name="Yu J."/>
            <person name="Hong S."/>
            <person name="Yu X."/>
            <person name="Zou P."/>
            <person name="Chen C."/>
            <person name="Chang X."/>
            <person name="Wang W."/>
            <person name="Lv Y."/>
            <person name="Sun Y."/>
            <person name="Ma L."/>
            <person name="Shen B."/>
            <person name="Zhu C."/>
        </authorList>
    </citation>
    <scope>NUCLEOTIDE SEQUENCE [LARGE SCALE GENOMIC DNA]</scope>
</reference>
<proteinExistence type="predicted"/>
<protein>
    <submittedName>
        <fullName evidence="2 3">Uncharacterized protein</fullName>
    </submittedName>
</protein>
<feature type="compositionally biased region" description="Low complexity" evidence="1">
    <location>
        <begin position="19"/>
        <end position="29"/>
    </location>
</feature>
<dbReference type="AlphaFoldDB" id="A0A084VSL6"/>
<dbReference type="EnsemblMetazoa" id="ASIC008507-RA">
    <property type="protein sequence ID" value="ASIC008507-PA"/>
    <property type="gene ID" value="ASIC008507"/>
</dbReference>
<evidence type="ECO:0000256" key="1">
    <source>
        <dbReference type="SAM" id="MobiDB-lite"/>
    </source>
</evidence>
<dbReference type="VEuPathDB" id="VectorBase:ASIC008507"/>
<dbReference type="Proteomes" id="UP000030765">
    <property type="component" value="Unassembled WGS sequence"/>
</dbReference>
<reference evidence="3" key="2">
    <citation type="submission" date="2020-05" db="UniProtKB">
        <authorList>
            <consortium name="EnsemblMetazoa"/>
        </authorList>
    </citation>
    <scope>IDENTIFICATION</scope>
</reference>
<organism evidence="2">
    <name type="scientific">Anopheles sinensis</name>
    <name type="common">Mosquito</name>
    <dbReference type="NCBI Taxonomy" id="74873"/>
    <lineage>
        <taxon>Eukaryota</taxon>
        <taxon>Metazoa</taxon>
        <taxon>Ecdysozoa</taxon>
        <taxon>Arthropoda</taxon>
        <taxon>Hexapoda</taxon>
        <taxon>Insecta</taxon>
        <taxon>Pterygota</taxon>
        <taxon>Neoptera</taxon>
        <taxon>Endopterygota</taxon>
        <taxon>Diptera</taxon>
        <taxon>Nematocera</taxon>
        <taxon>Culicoidea</taxon>
        <taxon>Culicidae</taxon>
        <taxon>Anophelinae</taxon>
        <taxon>Anopheles</taxon>
    </lineage>
</organism>
<dbReference type="EMBL" id="KE525056">
    <property type="protein sequence ID" value="KFB40960.1"/>
    <property type="molecule type" value="Genomic_DNA"/>
</dbReference>
<keyword evidence="4" id="KW-1185">Reference proteome</keyword>
<dbReference type="EMBL" id="ATLV01016082">
    <property type="status" value="NOT_ANNOTATED_CDS"/>
    <property type="molecule type" value="Genomic_DNA"/>
</dbReference>
<evidence type="ECO:0000313" key="2">
    <source>
        <dbReference type="EMBL" id="KFB40960.1"/>
    </source>
</evidence>
<evidence type="ECO:0000313" key="4">
    <source>
        <dbReference type="Proteomes" id="UP000030765"/>
    </source>
</evidence>